<accession>A0ABR4BS77</accession>
<dbReference type="EMBL" id="JAZHXI010000024">
    <property type="protein sequence ID" value="KAL2060081.1"/>
    <property type="molecule type" value="Genomic_DNA"/>
</dbReference>
<reference evidence="1 2" key="1">
    <citation type="journal article" date="2024" name="Commun. Biol.">
        <title>Comparative genomic analysis of thermophilic fungi reveals convergent evolutionary adaptations and gene losses.</title>
        <authorList>
            <person name="Steindorff A.S."/>
            <person name="Aguilar-Pontes M.V."/>
            <person name="Robinson A.J."/>
            <person name="Andreopoulos B."/>
            <person name="LaButti K."/>
            <person name="Kuo A."/>
            <person name="Mondo S."/>
            <person name="Riley R."/>
            <person name="Otillar R."/>
            <person name="Haridas S."/>
            <person name="Lipzen A."/>
            <person name="Grimwood J."/>
            <person name="Schmutz J."/>
            <person name="Clum A."/>
            <person name="Reid I.D."/>
            <person name="Moisan M.C."/>
            <person name="Butler G."/>
            <person name="Nguyen T.T.M."/>
            <person name="Dewar K."/>
            <person name="Conant G."/>
            <person name="Drula E."/>
            <person name="Henrissat B."/>
            <person name="Hansel C."/>
            <person name="Singer S."/>
            <person name="Hutchinson M.I."/>
            <person name="de Vries R.P."/>
            <person name="Natvig D.O."/>
            <person name="Powell A.J."/>
            <person name="Tsang A."/>
            <person name="Grigoriev I.V."/>
        </authorList>
    </citation>
    <scope>NUCLEOTIDE SEQUENCE [LARGE SCALE GENOMIC DNA]</scope>
    <source>
        <strain evidence="1 2">CBS 494.80</strain>
    </source>
</reference>
<keyword evidence="2" id="KW-1185">Reference proteome</keyword>
<protein>
    <recommendedName>
        <fullName evidence="3">NAD(P)-binding protein</fullName>
    </recommendedName>
</protein>
<evidence type="ECO:0000313" key="2">
    <source>
        <dbReference type="Proteomes" id="UP001595075"/>
    </source>
</evidence>
<dbReference type="InterPro" id="IPR036291">
    <property type="entry name" value="NAD(P)-bd_dom_sf"/>
</dbReference>
<organism evidence="1 2">
    <name type="scientific">Oculimacula yallundae</name>
    <dbReference type="NCBI Taxonomy" id="86028"/>
    <lineage>
        <taxon>Eukaryota</taxon>
        <taxon>Fungi</taxon>
        <taxon>Dikarya</taxon>
        <taxon>Ascomycota</taxon>
        <taxon>Pezizomycotina</taxon>
        <taxon>Leotiomycetes</taxon>
        <taxon>Helotiales</taxon>
        <taxon>Ploettnerulaceae</taxon>
        <taxon>Oculimacula</taxon>
    </lineage>
</organism>
<evidence type="ECO:0008006" key="3">
    <source>
        <dbReference type="Google" id="ProtNLM"/>
    </source>
</evidence>
<sequence length="239" mass="25989">MNYIGDHPLNLIGKVAIVTSASSEQGAAICRELLNSNANVLGVDSTPAHKSTQSSRASHFQFFQYESGKDLKGRDVLEYAAKMYGKEGVDFYIDVVDGEDAANVMDGLRREVLDVFKEKSEGVVLTVVRSGNNIGREKEEKLVNRTRELSSEFKDGRVRCNLILPGEGGHTSGTGSIVDSDTESAIKEHLQGHICRREKGGYAVEAERDVANLVLFFCTKVGSSISEALIREDGSCVAL</sequence>
<dbReference type="SUPFAM" id="SSF51735">
    <property type="entry name" value="NAD(P)-binding Rossmann-fold domains"/>
    <property type="match status" value="1"/>
</dbReference>
<dbReference type="Proteomes" id="UP001595075">
    <property type="component" value="Unassembled WGS sequence"/>
</dbReference>
<dbReference type="Gene3D" id="3.40.50.720">
    <property type="entry name" value="NAD(P)-binding Rossmann-like Domain"/>
    <property type="match status" value="1"/>
</dbReference>
<name>A0ABR4BS77_9HELO</name>
<gene>
    <name evidence="1" type="ORF">VTL71DRAFT_9903</name>
</gene>
<proteinExistence type="predicted"/>
<comment type="caution">
    <text evidence="1">The sequence shown here is derived from an EMBL/GenBank/DDBJ whole genome shotgun (WGS) entry which is preliminary data.</text>
</comment>
<evidence type="ECO:0000313" key="1">
    <source>
        <dbReference type="EMBL" id="KAL2060081.1"/>
    </source>
</evidence>